<keyword evidence="1" id="KW-0812">Transmembrane</keyword>
<dbReference type="RefSeq" id="XP_031907768.1">
    <property type="nucleotide sequence ID" value="XM_032056201.1"/>
</dbReference>
<name>A0A5N6SAT8_ASPPS</name>
<protein>
    <submittedName>
        <fullName evidence="2">Uncharacterized protein</fullName>
    </submittedName>
</protein>
<keyword evidence="3" id="KW-1185">Reference proteome</keyword>
<gene>
    <name evidence="2" type="ORF">BDV38DRAFT_263648</name>
</gene>
<keyword evidence="1" id="KW-1133">Transmembrane helix</keyword>
<accession>A0A5N6SAT8</accession>
<dbReference type="AlphaFoldDB" id="A0A5N6SAT8"/>
<feature type="transmembrane region" description="Helical" evidence="1">
    <location>
        <begin position="22"/>
        <end position="43"/>
    </location>
</feature>
<feature type="transmembrane region" description="Helical" evidence="1">
    <location>
        <begin position="63"/>
        <end position="81"/>
    </location>
</feature>
<evidence type="ECO:0000313" key="3">
    <source>
        <dbReference type="Proteomes" id="UP000325672"/>
    </source>
</evidence>
<sequence length="100" mass="11579">MREVSEVFPDAREKRFRARGRLLRSTWIWGPWNAIIPCLIGEWRMVSGLGVLSLLFSLFLSRFLTFSSLFVSFFSSLIPLIKIAGWSCLKHDWGVVPFDL</sequence>
<dbReference type="EMBL" id="ML743651">
    <property type="protein sequence ID" value="KAE8131705.1"/>
    <property type="molecule type" value="Genomic_DNA"/>
</dbReference>
<reference evidence="2 3" key="1">
    <citation type="submission" date="2019-04" db="EMBL/GenBank/DDBJ databases">
        <title>Friends and foes A comparative genomics study of 23 Aspergillus species from section Flavi.</title>
        <authorList>
            <consortium name="DOE Joint Genome Institute"/>
            <person name="Kjaerbolling I."/>
            <person name="Vesth T."/>
            <person name="Frisvad J.C."/>
            <person name="Nybo J.L."/>
            <person name="Theobald S."/>
            <person name="Kildgaard S."/>
            <person name="Isbrandt T."/>
            <person name="Kuo A."/>
            <person name="Sato A."/>
            <person name="Lyhne E.K."/>
            <person name="Kogle M.E."/>
            <person name="Wiebenga A."/>
            <person name="Kun R.S."/>
            <person name="Lubbers R.J."/>
            <person name="Makela M.R."/>
            <person name="Barry K."/>
            <person name="Chovatia M."/>
            <person name="Clum A."/>
            <person name="Daum C."/>
            <person name="Haridas S."/>
            <person name="He G."/>
            <person name="LaButti K."/>
            <person name="Lipzen A."/>
            <person name="Mondo S."/>
            <person name="Riley R."/>
            <person name="Salamov A."/>
            <person name="Simmons B.A."/>
            <person name="Magnuson J.K."/>
            <person name="Henrissat B."/>
            <person name="Mortensen U.H."/>
            <person name="Larsen T.O."/>
            <person name="Devries R.P."/>
            <person name="Grigoriev I.V."/>
            <person name="Machida M."/>
            <person name="Baker S.E."/>
            <person name="Andersen M.R."/>
        </authorList>
    </citation>
    <scope>NUCLEOTIDE SEQUENCE [LARGE SCALE GENOMIC DNA]</scope>
    <source>
        <strain evidence="2 3">CBS 117625</strain>
    </source>
</reference>
<keyword evidence="1" id="KW-0472">Membrane</keyword>
<dbReference type="Proteomes" id="UP000325672">
    <property type="component" value="Unassembled WGS sequence"/>
</dbReference>
<organism evidence="2 3">
    <name type="scientific">Aspergillus pseudotamarii</name>
    <dbReference type="NCBI Taxonomy" id="132259"/>
    <lineage>
        <taxon>Eukaryota</taxon>
        <taxon>Fungi</taxon>
        <taxon>Dikarya</taxon>
        <taxon>Ascomycota</taxon>
        <taxon>Pezizomycotina</taxon>
        <taxon>Eurotiomycetes</taxon>
        <taxon>Eurotiomycetidae</taxon>
        <taxon>Eurotiales</taxon>
        <taxon>Aspergillaceae</taxon>
        <taxon>Aspergillus</taxon>
        <taxon>Aspergillus subgen. Circumdati</taxon>
    </lineage>
</organism>
<evidence type="ECO:0000256" key="1">
    <source>
        <dbReference type="SAM" id="Phobius"/>
    </source>
</evidence>
<dbReference type="GeneID" id="43640411"/>
<proteinExistence type="predicted"/>
<evidence type="ECO:0000313" key="2">
    <source>
        <dbReference type="EMBL" id="KAE8131705.1"/>
    </source>
</evidence>